<name>C3YP92_BRAFL</name>
<dbReference type="SMART" id="SM00005">
    <property type="entry name" value="DEATH"/>
    <property type="match status" value="3"/>
</dbReference>
<dbReference type="eggNOG" id="KOG0619">
    <property type="taxonomic scope" value="Eukaryota"/>
</dbReference>
<evidence type="ECO:0000256" key="1">
    <source>
        <dbReference type="ARBA" id="ARBA00004514"/>
    </source>
</evidence>
<dbReference type="InParanoid" id="C3YP92"/>
<evidence type="ECO:0000259" key="6">
    <source>
        <dbReference type="PROSITE" id="PS50017"/>
    </source>
</evidence>
<feature type="domain" description="Death" evidence="6">
    <location>
        <begin position="821"/>
        <end position="889"/>
    </location>
</feature>
<dbReference type="Gene3D" id="3.40.50.300">
    <property type="entry name" value="P-loop containing nucleotide triphosphate hydrolases"/>
    <property type="match status" value="2"/>
</dbReference>
<dbReference type="CDD" id="cd01670">
    <property type="entry name" value="Death"/>
    <property type="match status" value="3"/>
</dbReference>
<evidence type="ECO:0000256" key="3">
    <source>
        <dbReference type="ARBA" id="ARBA00022737"/>
    </source>
</evidence>
<feature type="region of interest" description="Disordered" evidence="5">
    <location>
        <begin position="3409"/>
        <end position="3440"/>
    </location>
</feature>
<evidence type="ECO:0000256" key="2">
    <source>
        <dbReference type="ARBA" id="ARBA00022490"/>
    </source>
</evidence>
<dbReference type="InterPro" id="IPR011029">
    <property type="entry name" value="DEATH-like_dom_sf"/>
</dbReference>
<dbReference type="InterPro" id="IPR020859">
    <property type="entry name" value="ROC"/>
</dbReference>
<feature type="compositionally biased region" description="Polar residues" evidence="5">
    <location>
        <begin position="3302"/>
        <end position="3312"/>
    </location>
</feature>
<keyword evidence="4" id="KW-0547">Nucleotide-binding</keyword>
<dbReference type="Gene3D" id="3.40.50.2000">
    <property type="entry name" value="Glycogen Phosphorylase B"/>
    <property type="match status" value="1"/>
</dbReference>
<protein>
    <recommendedName>
        <fullName evidence="10">Death domain-containing protein</fullName>
    </recommendedName>
</protein>
<keyword evidence="2" id="KW-0963">Cytoplasm</keyword>
<dbReference type="SUPFAM" id="SSF52540">
    <property type="entry name" value="P-loop containing nucleoside triphosphate hydrolases"/>
    <property type="match status" value="2"/>
</dbReference>
<feature type="compositionally biased region" description="Basic and acidic residues" evidence="5">
    <location>
        <begin position="1920"/>
        <end position="1939"/>
    </location>
</feature>
<dbReference type="InterPro" id="IPR025307">
    <property type="entry name" value="FIIND_dom"/>
</dbReference>
<dbReference type="CDD" id="cd01671">
    <property type="entry name" value="CARD"/>
    <property type="match status" value="2"/>
</dbReference>
<dbReference type="GO" id="GO:0004197">
    <property type="term" value="F:cysteine-type endopeptidase activity"/>
    <property type="evidence" value="ECO:0007669"/>
    <property type="project" value="InterPro"/>
</dbReference>
<dbReference type="SUPFAM" id="SSF47986">
    <property type="entry name" value="DEATH domain"/>
    <property type="match status" value="5"/>
</dbReference>
<dbReference type="Pfam" id="PF20706">
    <property type="entry name" value="GT4-conflict"/>
    <property type="match status" value="1"/>
</dbReference>
<dbReference type="Pfam" id="PF00531">
    <property type="entry name" value="Death"/>
    <property type="match status" value="3"/>
</dbReference>
<dbReference type="CDD" id="cd03801">
    <property type="entry name" value="GT4_PimA-like"/>
    <property type="match status" value="1"/>
</dbReference>
<sequence length="3440" mass="385353">MADTPVGPARSKVHRSKVLFRLDLGPRVVLLHAAEDGEFVRRLVEKLMDLYAGYSLPQTDISCQQVTGTPGDVSRAQLTSTLTLGSVKLVVPVISRHLLADQSSLTVGLETAVRNNKPRYVIWLDQNKDDFREFGTLVSRQYQTLEAPARRVQRDRVEETMPGSGVRWMEGIAWDVRDALCRQTGELRRPCWQALLDTRAFLADNMNLPAVVTRLEQENQLSPAEVRDIQAGPTPVSRGERLVDMLRVRSRQEPYDWLVRVLREEGQDFLAEEMEEWERFWERRNGIGEQQAAQPGQQAAQRGNFAQESQLATIKKQPRHPGGHADNVTTPSEVKCVILGQTEAGKTSLLNCMMKGQGHVEIETNRTIGVDVITYHDTKNDVKYEMYDFGGHQIYHYTHRFFLTRQALHILNVDLPGYKSEEFQERVGTWLTSVTSHVFNPAILVVGTKVDLFPPDKAEEMIAAACSSIQRDIQAAESKIQTKLNEEIQLCQKAVDAADGKLDMTGPFYGLTRDDILAKKESLENLLDGRPKGLLNVQVIPVSSKTFQGIEALCDKMAEMVKDERLFPAARQELPTSWTELSENIKTSGRLYLHVRDCQDIGAAAGMKESDVLNALSYLHVAGQILFYNHIKGMKDLVFPDPTIILTLFKQIFRHDLPAYLDSIAESLSEHTRAQFDEDRASFLKTGRASDSFMKTLLGDSIATFNSLLPLMKHFGLCYSGSVIFPSELPAAQPDEVARCWPEVVPSGGEEICITIEYSQEPPLAVRRHVPGDLLRISEGNWERPLELPDVRTPEDVIGKYFIDNRLYQLSRAVGEEYQLWIRLGQELGLNRGVLDNIRGHNNTQKAFQMLKAWRTKTPHGPLHYLPQLEETLQNMGKPDLAAAVQRVYKEYRDALPLQEVSPEMTGDGGWSLRLPGEGKYLCRRTDLGVVTPYPLFHTCMFEHLATTPVFISSGPSACQVKGSTCADGPTWAWSLRLPGEGKYLCRRTDLGVVTPYPLCQTCMFEHLATIPVFISSGPSACQVKGSTCADGPTWAWSLRLPGEGKYLCRRTDLGVVTPYPLFHTCMFEHLATIPVFISSGPSACQVKGSTCADGPTWAWSLRLPGEGKYLCRRTDLGVVTPYPLFHTCEGKYLCRRTDLGVVTPYPLHVTYRSANWSDNWQQVGEWMPVGPLFSIQCEDVEGPVDILLPHVLHLTKDNEPDIERMRVVHVARKEANLLPVSEVTSAHIVTRFQKGSLFGPVVEKAYGKLFGRNGRCVVFVPDCVTSEFQIHVYIASNAATALQCLESTEADDKYVKLDQEQCVLMQGHEYHLEVSVWNGGGDNLLTNPKLLTFYDVLEDDRIYKKFRVEVDTNKYKKMKKSNLRFQMQLTSADGKSVCEFITSKGKHLELSESDSSESDSGLSSEPASEGQGKGAVSTVHRRNPRDHQKTTQSSEHRKQKSRTSRAAGRGARKKVKGSVLLVSDEYCTSKGGISTINLSAARVITAAGAEVYATVLAASQQDERDAEEDGVKLIKPVSAGSTAKPSLEWLTLYHSVHFPHIPSGVCCIVGHVDVTSRAARKIKEERFPHAKLAMFGHVVPEETEHYKSDEKALGVGRKEASIQDDIGKADVVFSVGPRIHRHYDRFLQQRGVDHHIFLPEPSKVFSEANVTFGESEDVKKPERVVLSIGRVRNVERLKGHDLAAGSIDKAAQRLDNQYTLRLRVRGIDENDFKKSKEILEEKLRSGRVKPTLLPYGTQEEIRRDMEACHLVVMPSRAEPFGLVGLEAIAAGVPVLISEHSGLAELIEDLSDRLGQPTFRHCIVKMKGDTATDADVEKWAERIEDVLKNVKSEFAEARAFREKLLASKYWEESHQTFLQACGITGRLPRAAMRTSKQAERPFKLEREHLAETVEKDELRIKQLSLEHPTAAAMSSSRQADTLRRQQTDDKEHSAEKGEECTGMTDDSNKLKDRRPLLSQSEGAPAARTSARLLQQEEIELDELGTVTETTRLSPAGKEQGETGEAETAGRNMNSSLLLGGHFPQGTHLGTGVPSRPGPCVVLLHAAEDGEFVRRLVEKLMGLDWDYSLPQTDISCQQVTGTPGDVSRAQLTSTLTLGSVKLVVPVISRHLLADQSSLTVGLETAVRNNKPRYVIWLDQNKDDFREFGTLVSRQYPTLEAPARRVQRDRVEETMPDSYRGSGMQGIAWDVRDALCRQTGELSRPCSQALYATREFLADNMNLPAVVTRLEQENQLSPAEVRDIQAEPTPVSRGERLVEMLGDRSRQEPYDWLVRVLREEGQDFLAEEMEEQERLRERFFGIGEQQAAQPGQQTAQREHFTQQSQVSIQETMQKHILYPGTYADDVTTPSEVKCVILGLTEAGKTSLLNCMMKGQGHVETETNRTIGVDVITYHDNKNNVKYEMYDFGGHQIYHYTHRFFLTRQAMHILNVDLPGYKSEEFQERVGTWLTSVTSHVFNPAILVVGTKVDLFPPGKVEEMIAAACSSIQRDIQATESKIQTKLNEEIQLCQKAVDAADGKSDLTGPFYGLTRDDILTKKESLEKLLDGRPKGLLNVQVIPVSSKTFQGIEALCDKMAEMVKDERLFPAARQELPTSWTKLSENIKTSVRPYLHVRDCQDVGAATGMKESDVLNALSYLHVTGQILFYNHIRGMEDLVFPDPTIILTLFKQIFRHDLPVYLDSIAESLSEHTRAQFAEDRASFLKTGRASDRFMKNLLGDNIATFNSLLPLMKHFGLCYSGSVIFPTELPAAQPGEVARCWPEVVPSGGEEISVTIEYSQEPPLGLPETMVSRILSMEQTTRRLLTKDTVVVHVGENSEDVMYRHFPTREEIRIRGEPEKAWRQAQTVARVMEACWDEFPALYFSNSVGSGETAKSLTIEAVRRHVPGDLLRMSEGNWERPVELPDVRTSKDVVGKSFIDNRLYQVSRTVGEEEQLWTRMGQELGLNRAVLDNIKGEYVLSDTQQTFQMLKAWRTKTPHGSLHYLPQLEETLQSMGKPDLAAAVQGVYKEYRDTLPSQELNPQMTGDTEWSLRLPGEGKYLCRRTDLGVVTPYPLHVTYRSANWSDNWQQVGEWMPVGPLFSIQCEDVEGPVDILLPHVLCLADATELTTEDLQVVHVVGDSPELLPVTELTPSHAVTRFKKGSLFGVVGRTEKVLGISRNGLLTAFACEDDSDISMLKVYIVSNTRIMKETIAEDEEKLHFSLRDYKTCRLCPGDTYYLEGSVTNGRDTFVSSSPECLMFEDTFDTNKFYEPFRVEVSADIWNCSTTSRLHLELLEKSKDGSKEFISGLTLGRYKQIFTAEGSDSGHSTPTQQAESVRRQPDSTRISGIRPYFYFIKEAVATDWRDLAFHLEIDPSTIANIAGRNPDDKACCMDMLTEWEKRRGDAATIEVLMTALSEAGLQKPLDELKNKFPGNSGAAAAGSKRAGSSSPKHTRSSCITYSC</sequence>
<dbReference type="Pfam" id="PF08477">
    <property type="entry name" value="Roc"/>
    <property type="match status" value="2"/>
</dbReference>
<feature type="domain" description="Roc" evidence="7">
    <location>
        <begin position="2343"/>
        <end position="2580"/>
    </location>
</feature>
<dbReference type="PROSITE" id="PS51830">
    <property type="entry name" value="FIIND"/>
    <property type="match status" value="2"/>
</dbReference>
<evidence type="ECO:0000259" key="7">
    <source>
        <dbReference type="PROSITE" id="PS51424"/>
    </source>
</evidence>
<comment type="subcellular location">
    <subcellularLocation>
        <location evidence="1">Cytoplasm</location>
        <location evidence="1">Cytosol</location>
    </subcellularLocation>
</comment>
<feature type="domain" description="Roc" evidence="7">
    <location>
        <begin position="327"/>
        <end position="564"/>
    </location>
</feature>
<dbReference type="EMBL" id="GG666537">
    <property type="protein sequence ID" value="EEN57983.1"/>
    <property type="molecule type" value="Genomic_DNA"/>
</dbReference>
<dbReference type="InterPro" id="IPR000488">
    <property type="entry name" value="Death_dom"/>
</dbReference>
<feature type="region of interest" description="Disordered" evidence="5">
    <location>
        <begin position="1907"/>
        <end position="2007"/>
    </location>
</feature>
<accession>C3YP92</accession>
<feature type="region of interest" description="Disordered" evidence="5">
    <location>
        <begin position="1390"/>
        <end position="1453"/>
    </location>
</feature>
<organism>
    <name type="scientific">Branchiostoma floridae</name>
    <name type="common">Florida lancelet</name>
    <name type="synonym">Amphioxus</name>
    <dbReference type="NCBI Taxonomy" id="7739"/>
    <lineage>
        <taxon>Eukaryota</taxon>
        <taxon>Metazoa</taxon>
        <taxon>Chordata</taxon>
        <taxon>Cephalochordata</taxon>
        <taxon>Leptocardii</taxon>
        <taxon>Amphioxiformes</taxon>
        <taxon>Branchiostomatidae</taxon>
        <taxon>Branchiostoma</taxon>
    </lineage>
</organism>
<dbReference type="PROSITE" id="PS51424">
    <property type="entry name" value="ROC"/>
    <property type="match status" value="2"/>
</dbReference>
<feature type="domain" description="FIIND" evidence="8">
    <location>
        <begin position="1103"/>
        <end position="1393"/>
    </location>
</feature>
<dbReference type="GO" id="GO:0007165">
    <property type="term" value="P:signal transduction"/>
    <property type="evidence" value="ECO:0007669"/>
    <property type="project" value="InterPro"/>
</dbReference>
<feature type="domain" description="Death" evidence="6">
    <location>
        <begin position="3333"/>
        <end position="3409"/>
    </location>
</feature>
<dbReference type="Pfam" id="PF13553">
    <property type="entry name" value="FIIND"/>
    <property type="match status" value="2"/>
</dbReference>
<dbReference type="SUPFAM" id="SSF53756">
    <property type="entry name" value="UDP-Glycosyltransferase/glycogen phosphorylase"/>
    <property type="match status" value="1"/>
</dbReference>
<evidence type="ECO:0008006" key="10">
    <source>
        <dbReference type="Google" id="ProtNLM"/>
    </source>
</evidence>
<feature type="region of interest" description="Disordered" evidence="5">
    <location>
        <begin position="3298"/>
        <end position="3319"/>
    </location>
</feature>
<feature type="domain" description="Death" evidence="6">
    <location>
        <begin position="2933"/>
        <end position="3004"/>
    </location>
</feature>
<dbReference type="GO" id="GO:0000166">
    <property type="term" value="F:nucleotide binding"/>
    <property type="evidence" value="ECO:0007669"/>
    <property type="project" value="UniProtKB-KW"/>
</dbReference>
<evidence type="ECO:0000256" key="5">
    <source>
        <dbReference type="SAM" id="MobiDB-lite"/>
    </source>
</evidence>
<dbReference type="InterPro" id="IPR027417">
    <property type="entry name" value="P-loop_NTPase"/>
</dbReference>
<dbReference type="GO" id="GO:0005829">
    <property type="term" value="C:cytosol"/>
    <property type="evidence" value="ECO:0007669"/>
    <property type="project" value="UniProtKB-SubCell"/>
</dbReference>
<keyword evidence="3" id="KW-0677">Repeat</keyword>
<feature type="compositionally biased region" description="Low complexity" evidence="5">
    <location>
        <begin position="1399"/>
        <end position="1410"/>
    </location>
</feature>
<reference evidence="9" key="1">
    <citation type="journal article" date="2008" name="Nature">
        <title>The amphioxus genome and the evolution of the chordate karyotype.</title>
        <authorList>
            <consortium name="US DOE Joint Genome Institute (JGI-PGF)"/>
            <person name="Putnam N.H."/>
            <person name="Butts T."/>
            <person name="Ferrier D.E.K."/>
            <person name="Furlong R.F."/>
            <person name="Hellsten U."/>
            <person name="Kawashima T."/>
            <person name="Robinson-Rechavi M."/>
            <person name="Shoguchi E."/>
            <person name="Terry A."/>
            <person name="Yu J.-K."/>
            <person name="Benito-Gutierrez E.L."/>
            <person name="Dubchak I."/>
            <person name="Garcia-Fernandez J."/>
            <person name="Gibson-Brown J.J."/>
            <person name="Grigoriev I.V."/>
            <person name="Horton A.C."/>
            <person name="de Jong P.J."/>
            <person name="Jurka J."/>
            <person name="Kapitonov V.V."/>
            <person name="Kohara Y."/>
            <person name="Kuroki Y."/>
            <person name="Lindquist E."/>
            <person name="Lucas S."/>
            <person name="Osoegawa K."/>
            <person name="Pennacchio L.A."/>
            <person name="Salamov A.A."/>
            <person name="Satou Y."/>
            <person name="Sauka-Spengler T."/>
            <person name="Schmutz J."/>
            <person name="Shin-I T."/>
            <person name="Toyoda A."/>
            <person name="Bronner-Fraser M."/>
            <person name="Fujiyama A."/>
            <person name="Holland L.Z."/>
            <person name="Holland P.W.H."/>
            <person name="Satoh N."/>
            <person name="Rokhsar D.S."/>
        </authorList>
    </citation>
    <scope>NUCLEOTIDE SEQUENCE [LARGE SCALE GENOMIC DNA]</scope>
    <source>
        <strain evidence="9">S238N-H82</strain>
        <tissue evidence="9">Testes</tissue>
    </source>
</reference>
<evidence type="ECO:0000259" key="8">
    <source>
        <dbReference type="PROSITE" id="PS51830"/>
    </source>
</evidence>
<gene>
    <name evidence="9" type="ORF">BRAFLDRAFT_94542</name>
</gene>
<dbReference type="PROSITE" id="PS50017">
    <property type="entry name" value="DEATH_DOMAIN"/>
    <property type="match status" value="3"/>
</dbReference>
<feature type="compositionally biased region" description="Basic and acidic residues" evidence="5">
    <location>
        <begin position="1946"/>
        <end position="1955"/>
    </location>
</feature>
<dbReference type="GO" id="GO:0006508">
    <property type="term" value="P:proteolysis"/>
    <property type="evidence" value="ECO:0007669"/>
    <property type="project" value="InterPro"/>
</dbReference>
<dbReference type="InterPro" id="IPR002398">
    <property type="entry name" value="Pept_C14"/>
</dbReference>
<feature type="compositionally biased region" description="Low complexity" evidence="5">
    <location>
        <begin position="3411"/>
        <end position="3427"/>
    </location>
</feature>
<proteinExistence type="predicted"/>
<evidence type="ECO:0000256" key="4">
    <source>
        <dbReference type="ARBA" id="ARBA00022741"/>
    </source>
</evidence>
<dbReference type="PANTHER" id="PTHR10454">
    <property type="entry name" value="CASPASE"/>
    <property type="match status" value="1"/>
</dbReference>
<feature type="compositionally biased region" description="Low complexity" evidence="5">
    <location>
        <begin position="2303"/>
        <end position="2313"/>
    </location>
</feature>
<dbReference type="PANTHER" id="PTHR10454:SF248">
    <property type="entry name" value="CASPASE-8-LIKE"/>
    <property type="match status" value="1"/>
</dbReference>
<feature type="region of interest" description="Disordered" evidence="5">
    <location>
        <begin position="2303"/>
        <end position="2322"/>
    </location>
</feature>
<dbReference type="Gene3D" id="1.10.533.10">
    <property type="entry name" value="Death Domain, Fas"/>
    <property type="match status" value="5"/>
</dbReference>
<feature type="domain" description="FIIND" evidence="8">
    <location>
        <begin position="3007"/>
        <end position="3291"/>
    </location>
</feature>
<evidence type="ECO:0000313" key="9">
    <source>
        <dbReference type="EMBL" id="EEN57983.1"/>
    </source>
</evidence>